<feature type="domain" description="SseB protein N-terminal" evidence="2">
    <location>
        <begin position="67"/>
        <end position="184"/>
    </location>
</feature>
<evidence type="ECO:0000313" key="3">
    <source>
        <dbReference type="EMBL" id="GAA4403193.1"/>
    </source>
</evidence>
<evidence type="ECO:0000259" key="2">
    <source>
        <dbReference type="Pfam" id="PF07179"/>
    </source>
</evidence>
<evidence type="ECO:0000313" key="4">
    <source>
        <dbReference type="Proteomes" id="UP001500945"/>
    </source>
</evidence>
<organism evidence="3 4">
    <name type="scientific">Fodinibacter luteus</name>
    <dbReference type="NCBI Taxonomy" id="552064"/>
    <lineage>
        <taxon>Bacteria</taxon>
        <taxon>Bacillati</taxon>
        <taxon>Actinomycetota</taxon>
        <taxon>Actinomycetes</taxon>
        <taxon>Micrococcales</taxon>
        <taxon>Intrasporangiaceae</taxon>
        <taxon>Fodinibacter (ex Wang et al. 2009)</taxon>
    </lineage>
</organism>
<dbReference type="EMBL" id="BAABGM010000010">
    <property type="protein sequence ID" value="GAA4403193.1"/>
    <property type="molecule type" value="Genomic_DNA"/>
</dbReference>
<dbReference type="Pfam" id="PF07179">
    <property type="entry name" value="SseB"/>
    <property type="match status" value="1"/>
</dbReference>
<accession>A0ABP8KB34</accession>
<name>A0ABP8KB34_9MICO</name>
<feature type="region of interest" description="Disordered" evidence="1">
    <location>
        <begin position="1"/>
        <end position="59"/>
    </location>
</feature>
<proteinExistence type="predicted"/>
<sequence>MTAPGFSGDPSNRNRTGEGWPGEEGVSPAGSPEGRGPTDSAEVPWAGRDLSPSGFESDTGAADPVLLTALATPGDDTGLMAAVEASRFVVPVVAEPTETDPSGDHVVDKQVDLAAVTLVAPDGQRALPVFSGTDALAAWDPAARPVPVTPARAGQAAVSEGCDVIVVDVAGPATRVLRPSMVWALAQQRPWQPPHTDPFVERSVAAALREEEDVTASAVEEGTPRGEGVLGVVLELRPGLAPEQVRAVATRVGERLAADGELRARIDGLAFRIR</sequence>
<comment type="caution">
    <text evidence="3">The sequence shown here is derived from an EMBL/GenBank/DDBJ whole genome shotgun (WGS) entry which is preliminary data.</text>
</comment>
<reference evidence="4" key="1">
    <citation type="journal article" date="2019" name="Int. J. Syst. Evol. Microbiol.">
        <title>The Global Catalogue of Microorganisms (GCM) 10K type strain sequencing project: providing services to taxonomists for standard genome sequencing and annotation.</title>
        <authorList>
            <consortium name="The Broad Institute Genomics Platform"/>
            <consortium name="The Broad Institute Genome Sequencing Center for Infectious Disease"/>
            <person name="Wu L."/>
            <person name="Ma J."/>
        </authorList>
    </citation>
    <scope>NUCLEOTIDE SEQUENCE [LARGE SCALE GENOMIC DNA]</scope>
    <source>
        <strain evidence="4">JCM 17809</strain>
    </source>
</reference>
<gene>
    <name evidence="3" type="ORF">GCM10023168_14450</name>
</gene>
<evidence type="ECO:0000256" key="1">
    <source>
        <dbReference type="SAM" id="MobiDB-lite"/>
    </source>
</evidence>
<dbReference type="InterPro" id="IPR009839">
    <property type="entry name" value="SseB_N"/>
</dbReference>
<dbReference type="Proteomes" id="UP001500945">
    <property type="component" value="Unassembled WGS sequence"/>
</dbReference>
<protein>
    <submittedName>
        <fullName evidence="3">SseB family protein</fullName>
    </submittedName>
</protein>
<keyword evidence="4" id="KW-1185">Reference proteome</keyword>